<accession>A0A9R1VI35</accession>
<protein>
    <submittedName>
        <fullName evidence="1">Uncharacterized protein</fullName>
    </submittedName>
</protein>
<gene>
    <name evidence="1" type="ORF">LSAT_V11C500245150</name>
</gene>
<dbReference type="Proteomes" id="UP000235145">
    <property type="component" value="Unassembled WGS sequence"/>
</dbReference>
<comment type="caution">
    <text evidence="1">The sequence shown here is derived from an EMBL/GenBank/DDBJ whole genome shotgun (WGS) entry which is preliminary data.</text>
</comment>
<keyword evidence="2" id="KW-1185">Reference proteome</keyword>
<evidence type="ECO:0000313" key="1">
    <source>
        <dbReference type="EMBL" id="KAJ0205155.1"/>
    </source>
</evidence>
<evidence type="ECO:0000313" key="2">
    <source>
        <dbReference type="Proteomes" id="UP000235145"/>
    </source>
</evidence>
<reference evidence="1 2" key="1">
    <citation type="journal article" date="2017" name="Nat. Commun.">
        <title>Genome assembly with in vitro proximity ligation data and whole-genome triplication in lettuce.</title>
        <authorList>
            <person name="Reyes-Chin-Wo S."/>
            <person name="Wang Z."/>
            <person name="Yang X."/>
            <person name="Kozik A."/>
            <person name="Arikit S."/>
            <person name="Song C."/>
            <person name="Xia L."/>
            <person name="Froenicke L."/>
            <person name="Lavelle D.O."/>
            <person name="Truco M.J."/>
            <person name="Xia R."/>
            <person name="Zhu S."/>
            <person name="Xu C."/>
            <person name="Xu H."/>
            <person name="Xu X."/>
            <person name="Cox K."/>
            <person name="Korf I."/>
            <person name="Meyers B.C."/>
            <person name="Michelmore R.W."/>
        </authorList>
    </citation>
    <scope>NUCLEOTIDE SEQUENCE [LARGE SCALE GENOMIC DNA]</scope>
    <source>
        <strain evidence="2">cv. Salinas</strain>
        <tissue evidence="1">Seedlings</tissue>
    </source>
</reference>
<dbReference type="AlphaFoldDB" id="A0A9R1VI35"/>
<organism evidence="1 2">
    <name type="scientific">Lactuca sativa</name>
    <name type="common">Garden lettuce</name>
    <dbReference type="NCBI Taxonomy" id="4236"/>
    <lineage>
        <taxon>Eukaryota</taxon>
        <taxon>Viridiplantae</taxon>
        <taxon>Streptophyta</taxon>
        <taxon>Embryophyta</taxon>
        <taxon>Tracheophyta</taxon>
        <taxon>Spermatophyta</taxon>
        <taxon>Magnoliopsida</taxon>
        <taxon>eudicotyledons</taxon>
        <taxon>Gunneridae</taxon>
        <taxon>Pentapetalae</taxon>
        <taxon>asterids</taxon>
        <taxon>campanulids</taxon>
        <taxon>Asterales</taxon>
        <taxon>Asteraceae</taxon>
        <taxon>Cichorioideae</taxon>
        <taxon>Cichorieae</taxon>
        <taxon>Lactucinae</taxon>
        <taxon>Lactuca</taxon>
    </lineage>
</organism>
<proteinExistence type="predicted"/>
<dbReference type="EMBL" id="NBSK02000005">
    <property type="protein sequence ID" value="KAJ0205155.1"/>
    <property type="molecule type" value="Genomic_DNA"/>
</dbReference>
<sequence length="168" mass="18802">MVVFSWESNQNMVYGSCNNYDISHSLSDYPHGGPTSIQIGQQLSTNHVDYLSQAPSWLLEIGSNNHVAPYLSTIGTIEPYYGNDYLHVGNGKGLPILHTGSPKLYSLNKTVSLNRIDKISHITLLTSPSQQGLYLFHFPSFQPISKSDLATLHAPVHRWHQRIVHTHP</sequence>
<name>A0A9R1VI35_LACSA</name>